<keyword evidence="3" id="KW-1185">Reference proteome</keyword>
<dbReference type="GO" id="GO:0000209">
    <property type="term" value="P:protein polyubiquitination"/>
    <property type="evidence" value="ECO:0007669"/>
    <property type="project" value="TreeGrafter"/>
</dbReference>
<dbReference type="GO" id="GO:0032436">
    <property type="term" value="P:positive regulation of proteasomal ubiquitin-dependent protein catabolic process"/>
    <property type="evidence" value="ECO:0007669"/>
    <property type="project" value="TreeGrafter"/>
</dbReference>
<comment type="caution">
    <text evidence="2">The sequence shown here is derived from an EMBL/GenBank/DDBJ whole genome shotgun (WGS) entry which is preliminary data.</text>
</comment>
<proteinExistence type="predicted"/>
<dbReference type="PANTHER" id="PTHR14939:SF5">
    <property type="entry name" value="F-BOX ONLY PROTEIN 22"/>
    <property type="match status" value="1"/>
</dbReference>
<dbReference type="Proteomes" id="UP000807504">
    <property type="component" value="Unassembled WGS sequence"/>
</dbReference>
<organism evidence="2 3">
    <name type="scientific">Argiope bruennichi</name>
    <name type="common">Wasp spider</name>
    <name type="synonym">Aranea bruennichi</name>
    <dbReference type="NCBI Taxonomy" id="94029"/>
    <lineage>
        <taxon>Eukaryota</taxon>
        <taxon>Metazoa</taxon>
        <taxon>Ecdysozoa</taxon>
        <taxon>Arthropoda</taxon>
        <taxon>Chelicerata</taxon>
        <taxon>Arachnida</taxon>
        <taxon>Araneae</taxon>
        <taxon>Araneomorphae</taxon>
        <taxon>Entelegynae</taxon>
        <taxon>Araneoidea</taxon>
        <taxon>Araneidae</taxon>
        <taxon>Argiope</taxon>
    </lineage>
</organism>
<dbReference type="AlphaFoldDB" id="A0A8T0DZQ1"/>
<gene>
    <name evidence="2" type="ORF">HNY73_021625</name>
</gene>
<dbReference type="PANTHER" id="PTHR14939">
    <property type="entry name" value="F-BOX ONLY PROTEIN 22"/>
    <property type="match status" value="1"/>
</dbReference>
<dbReference type="PROSITE" id="PS51257">
    <property type="entry name" value="PROKAR_LIPOPROTEIN"/>
    <property type="match status" value="1"/>
</dbReference>
<feature type="domain" description="FIST C-domain" evidence="1">
    <location>
        <begin position="107"/>
        <end position="209"/>
    </location>
</feature>
<reference evidence="2" key="2">
    <citation type="submission" date="2020-06" db="EMBL/GenBank/DDBJ databases">
        <authorList>
            <person name="Sheffer M."/>
        </authorList>
    </citation>
    <scope>NUCLEOTIDE SEQUENCE</scope>
</reference>
<evidence type="ECO:0000259" key="1">
    <source>
        <dbReference type="Pfam" id="PF10442"/>
    </source>
</evidence>
<name>A0A8T0DZQ1_ARGBR</name>
<dbReference type="Pfam" id="PF10442">
    <property type="entry name" value="FIST_C"/>
    <property type="match status" value="1"/>
</dbReference>
<sequence length="249" mass="27313">MDVVFKSFLPKRCKMAFTVSAGIIGCKTDCVPLEVENGPAVAGFFIPEIPGVEVNHYAISGKKSSLAEFVSKNAPVKCLLLFLTSRGVSIANKLVRSCCPEEEDINMAVGGAIVERTNSLLGSATAFCGPNVEAASVIINAYDRIEEITAKLEVFRESGLLKNKCFAYMFACIGRGYCFHEEHNVESEIFSKMYPKVPIIGVFGEGEIGVNYIPNVILENKKLKAGKFKTTKRFLHSYTTIFVLISIKM</sequence>
<protein>
    <submittedName>
        <fullName evidence="2">F-box only protein 22 like protein</fullName>
    </submittedName>
</protein>
<evidence type="ECO:0000313" key="3">
    <source>
        <dbReference type="Proteomes" id="UP000807504"/>
    </source>
</evidence>
<dbReference type="EMBL" id="JABXBU010002231">
    <property type="protein sequence ID" value="KAF8763439.1"/>
    <property type="molecule type" value="Genomic_DNA"/>
</dbReference>
<dbReference type="InterPro" id="IPR019494">
    <property type="entry name" value="FIST_C"/>
</dbReference>
<reference evidence="2" key="1">
    <citation type="journal article" date="2020" name="bioRxiv">
        <title>Chromosome-level reference genome of the European wasp spider Argiope bruennichi: a resource for studies on range expansion and evolutionary adaptation.</title>
        <authorList>
            <person name="Sheffer M.M."/>
            <person name="Hoppe A."/>
            <person name="Krehenwinkel H."/>
            <person name="Uhl G."/>
            <person name="Kuss A.W."/>
            <person name="Jensen L."/>
            <person name="Jensen C."/>
            <person name="Gillespie R.G."/>
            <person name="Hoff K.J."/>
            <person name="Prost S."/>
        </authorList>
    </citation>
    <scope>NUCLEOTIDE SEQUENCE</scope>
</reference>
<accession>A0A8T0DZQ1</accession>
<evidence type="ECO:0000313" key="2">
    <source>
        <dbReference type="EMBL" id="KAF8763439.1"/>
    </source>
</evidence>